<feature type="transmembrane region" description="Helical" evidence="2">
    <location>
        <begin position="150"/>
        <end position="172"/>
    </location>
</feature>
<evidence type="ECO:0000256" key="2">
    <source>
        <dbReference type="SAM" id="Phobius"/>
    </source>
</evidence>
<name>A0A1Y2AKV1_9TREE</name>
<dbReference type="InParanoid" id="A0A1Y2AKV1"/>
<comment type="caution">
    <text evidence="3">The sequence shown here is derived from an EMBL/GenBank/DDBJ whole genome shotgun (WGS) entry which is preliminary data.</text>
</comment>
<proteinExistence type="predicted"/>
<keyword evidence="2" id="KW-0812">Transmembrane</keyword>
<feature type="region of interest" description="Disordered" evidence="1">
    <location>
        <begin position="271"/>
        <end position="336"/>
    </location>
</feature>
<sequence length="356" mass="39078">MKFPSKMKLDMKKYEKYTHHPILSQTIISLGLTGLSLLLLVLVLLSVPGPIKGLYWFSVPGETSGVGDLTAGVLGWCETATSNCTYAPLSDNHFLSTLINTGEALTVRIMLPLACYWAIVVLVFWVLLTVLTPIGYAIKDLDSITRHLRFAIIEACVLCVTLFGNVLSWLAFGLGREAYLSVKNGGGTVHSGRAMETTAVAALMSLFSLFAAIWGLHLRVSKAQTQWKEEAVMVRRRSMAMLGNSNSISNGGGVGNLPINLDVENGHVGIHSDPNQLGMQREKNDSTRWSDAPSYSAPQAQTQRFSIQKERLEENVHSGIERGGEHDDEEERLDAELATAKRNSVIHKELISRRAS</sequence>
<gene>
    <name evidence="3" type="ORF">BCR39DRAFT_549724</name>
</gene>
<dbReference type="EMBL" id="MCFC01000082">
    <property type="protein sequence ID" value="ORY23198.1"/>
    <property type="molecule type" value="Genomic_DNA"/>
</dbReference>
<organism evidence="3 4">
    <name type="scientific">Naematelia encephala</name>
    <dbReference type="NCBI Taxonomy" id="71784"/>
    <lineage>
        <taxon>Eukaryota</taxon>
        <taxon>Fungi</taxon>
        <taxon>Dikarya</taxon>
        <taxon>Basidiomycota</taxon>
        <taxon>Agaricomycotina</taxon>
        <taxon>Tremellomycetes</taxon>
        <taxon>Tremellales</taxon>
        <taxon>Naemateliaceae</taxon>
        <taxon>Naematelia</taxon>
    </lineage>
</organism>
<feature type="transmembrane region" description="Helical" evidence="2">
    <location>
        <begin position="21"/>
        <end position="47"/>
    </location>
</feature>
<evidence type="ECO:0008006" key="5">
    <source>
        <dbReference type="Google" id="ProtNLM"/>
    </source>
</evidence>
<protein>
    <recommendedName>
        <fullName evidence="5">Actin cortical patch SUR7/pH-response regulator pali</fullName>
    </recommendedName>
</protein>
<dbReference type="OrthoDB" id="2570109at2759"/>
<feature type="compositionally biased region" description="Basic and acidic residues" evidence="1">
    <location>
        <begin position="307"/>
        <end position="325"/>
    </location>
</feature>
<feature type="transmembrane region" description="Helical" evidence="2">
    <location>
        <begin position="116"/>
        <end position="138"/>
    </location>
</feature>
<keyword evidence="4" id="KW-1185">Reference proteome</keyword>
<feature type="compositionally biased region" description="Polar residues" evidence="1">
    <location>
        <begin position="296"/>
        <end position="306"/>
    </location>
</feature>
<feature type="transmembrane region" description="Helical" evidence="2">
    <location>
        <begin position="199"/>
        <end position="218"/>
    </location>
</feature>
<evidence type="ECO:0000313" key="3">
    <source>
        <dbReference type="EMBL" id="ORY23198.1"/>
    </source>
</evidence>
<keyword evidence="2" id="KW-0472">Membrane</keyword>
<evidence type="ECO:0000256" key="1">
    <source>
        <dbReference type="SAM" id="MobiDB-lite"/>
    </source>
</evidence>
<reference evidence="3 4" key="1">
    <citation type="submission" date="2016-07" db="EMBL/GenBank/DDBJ databases">
        <title>Pervasive Adenine N6-methylation of Active Genes in Fungi.</title>
        <authorList>
            <consortium name="DOE Joint Genome Institute"/>
            <person name="Mondo S.J."/>
            <person name="Dannebaum R.O."/>
            <person name="Kuo R.C."/>
            <person name="Labutti K."/>
            <person name="Haridas S."/>
            <person name="Kuo A."/>
            <person name="Salamov A."/>
            <person name="Ahrendt S.R."/>
            <person name="Lipzen A."/>
            <person name="Sullivan W."/>
            <person name="Andreopoulos W.B."/>
            <person name="Clum A."/>
            <person name="Lindquist E."/>
            <person name="Daum C."/>
            <person name="Ramamoorthy G.K."/>
            <person name="Gryganskyi A."/>
            <person name="Culley D."/>
            <person name="Magnuson J.K."/>
            <person name="James T.Y."/>
            <person name="O'Malley M.A."/>
            <person name="Stajich J.E."/>
            <person name="Spatafora J.W."/>
            <person name="Visel A."/>
            <person name="Grigoriev I.V."/>
        </authorList>
    </citation>
    <scope>NUCLEOTIDE SEQUENCE [LARGE SCALE GENOMIC DNA]</scope>
    <source>
        <strain evidence="3 4">68-887.2</strain>
    </source>
</reference>
<keyword evidence="2" id="KW-1133">Transmembrane helix</keyword>
<accession>A0A1Y2AKV1</accession>
<dbReference type="Proteomes" id="UP000193986">
    <property type="component" value="Unassembled WGS sequence"/>
</dbReference>
<evidence type="ECO:0000313" key="4">
    <source>
        <dbReference type="Proteomes" id="UP000193986"/>
    </source>
</evidence>
<dbReference type="AlphaFoldDB" id="A0A1Y2AKV1"/>